<dbReference type="SUPFAM" id="SSF140996">
    <property type="entry name" value="Hermes dimerisation domain"/>
    <property type="match status" value="1"/>
</dbReference>
<protein>
    <recommendedName>
        <fullName evidence="9">AC transposase</fullName>
    </recommendedName>
</protein>
<dbReference type="InterPro" id="IPR052035">
    <property type="entry name" value="ZnF_BED_domain_contain"/>
</dbReference>
<reference evidence="7 8" key="1">
    <citation type="journal article" date="2018" name="Sci. Rep.">
        <title>Genome sequence of the cauliflower mushroom Sparassis crispa (Hanabiratake) and its association with beneficial usage.</title>
        <authorList>
            <person name="Kiyama R."/>
            <person name="Furutani Y."/>
            <person name="Kawaguchi K."/>
            <person name="Nakanishi T."/>
        </authorList>
    </citation>
    <scope>NUCLEOTIDE SEQUENCE [LARGE SCALE GENOMIC DNA]</scope>
</reference>
<dbReference type="InParanoid" id="A0A401G9U9"/>
<dbReference type="PANTHER" id="PTHR46481:SF10">
    <property type="entry name" value="ZINC FINGER BED DOMAIN-CONTAINING PROTEIN 39"/>
    <property type="match status" value="1"/>
</dbReference>
<dbReference type="Proteomes" id="UP000287166">
    <property type="component" value="Unassembled WGS sequence"/>
</dbReference>
<keyword evidence="3" id="KW-0863">Zinc-finger</keyword>
<keyword evidence="5" id="KW-0539">Nucleus</keyword>
<organism evidence="7 8">
    <name type="scientific">Sparassis crispa</name>
    <dbReference type="NCBI Taxonomy" id="139825"/>
    <lineage>
        <taxon>Eukaryota</taxon>
        <taxon>Fungi</taxon>
        <taxon>Dikarya</taxon>
        <taxon>Basidiomycota</taxon>
        <taxon>Agaricomycotina</taxon>
        <taxon>Agaricomycetes</taxon>
        <taxon>Polyporales</taxon>
        <taxon>Sparassidaceae</taxon>
        <taxon>Sparassis</taxon>
    </lineage>
</organism>
<dbReference type="EMBL" id="BFAD01000002">
    <property type="protein sequence ID" value="GBE78938.1"/>
    <property type="molecule type" value="Genomic_DNA"/>
</dbReference>
<feature type="compositionally biased region" description="Acidic residues" evidence="6">
    <location>
        <begin position="416"/>
        <end position="433"/>
    </location>
</feature>
<evidence type="ECO:0000256" key="5">
    <source>
        <dbReference type="ARBA" id="ARBA00023242"/>
    </source>
</evidence>
<dbReference type="AlphaFoldDB" id="A0A401G9U9"/>
<accession>A0A401G9U9</accession>
<evidence type="ECO:0000313" key="8">
    <source>
        <dbReference type="Proteomes" id="UP000287166"/>
    </source>
</evidence>
<dbReference type="RefSeq" id="XP_027609851.1">
    <property type="nucleotide sequence ID" value="XM_027754050.1"/>
</dbReference>
<evidence type="ECO:0000256" key="1">
    <source>
        <dbReference type="ARBA" id="ARBA00004123"/>
    </source>
</evidence>
<dbReference type="STRING" id="139825.A0A401G9U9"/>
<proteinExistence type="predicted"/>
<dbReference type="GeneID" id="38775855"/>
<feature type="region of interest" description="Disordered" evidence="6">
    <location>
        <begin position="1"/>
        <end position="48"/>
    </location>
</feature>
<evidence type="ECO:0000256" key="3">
    <source>
        <dbReference type="ARBA" id="ARBA00022771"/>
    </source>
</evidence>
<keyword evidence="2" id="KW-0479">Metal-binding</keyword>
<dbReference type="GO" id="GO:0008270">
    <property type="term" value="F:zinc ion binding"/>
    <property type="evidence" value="ECO:0007669"/>
    <property type="project" value="UniProtKB-KW"/>
</dbReference>
<dbReference type="InterPro" id="IPR012337">
    <property type="entry name" value="RNaseH-like_sf"/>
</dbReference>
<evidence type="ECO:0000256" key="4">
    <source>
        <dbReference type="ARBA" id="ARBA00022833"/>
    </source>
</evidence>
<name>A0A401G9U9_9APHY</name>
<sequence>MAKRRATQSDRSSQKKKRGEVEDAPTAQLTHDRCARVEDVEDEGEVLNTRVGLEDEIIDIDAPSGSSSRSTAKTPEEQLCEAQEDWTSPAYAFYKPDVTIQVDEKMHAHAYIFHCVNRGCKMKIARWTDKGDKSSMGNLRKHIRKCWGEEALAAADMMKTADDARPAVEKFARSGSITASFERKGKGKITYSVRQHTRTESRAEIVRWVSESLRPFAIVEDHGFQNLMKTGRPEYWIPSRWTVAQDVHKVFVRCRTRVARMLQEFDGELNFATDAWMSPNNKALVAFTVHLHHQGVLLRMMLDVIEIADSHNGVNLAAVFAKMVDDFNIAIKLLGVTADNASSNDTMIDELAELLEGFQGQANRSRCFDHVVNLVAKSLLRQFDLPKGKADDVLDDAERALLELAKDLNMDVPKGDDEEEDRADNIEGLEDERDGLSPEEIQELEESVQPVKLVLVKTGIQLQKIACTIICSSTKLLPIWLKIVATFKMAENKMPRDVATRWNSTFKMLVFALEYRKPIDSICEDRSTELHKFEMSNEEWTIAEQLRDILRLSHRMSLSLIPRHLPLLADLQRRDIVFLALDPFATYGHPGDGHNR</sequence>
<dbReference type="GO" id="GO:0005634">
    <property type="term" value="C:nucleus"/>
    <property type="evidence" value="ECO:0007669"/>
    <property type="project" value="UniProtKB-SubCell"/>
</dbReference>
<gene>
    <name evidence="7" type="ORF">SCP_0201350</name>
</gene>
<feature type="region of interest" description="Disordered" evidence="6">
    <location>
        <begin position="411"/>
        <end position="435"/>
    </location>
</feature>
<evidence type="ECO:0000256" key="2">
    <source>
        <dbReference type="ARBA" id="ARBA00022723"/>
    </source>
</evidence>
<comment type="subcellular location">
    <subcellularLocation>
        <location evidence="1">Nucleus</location>
    </subcellularLocation>
</comment>
<comment type="caution">
    <text evidence="7">The sequence shown here is derived from an EMBL/GenBank/DDBJ whole genome shotgun (WGS) entry which is preliminary data.</text>
</comment>
<dbReference type="SUPFAM" id="SSF53098">
    <property type="entry name" value="Ribonuclease H-like"/>
    <property type="match status" value="1"/>
</dbReference>
<dbReference type="OrthoDB" id="3252425at2759"/>
<evidence type="ECO:0008006" key="9">
    <source>
        <dbReference type="Google" id="ProtNLM"/>
    </source>
</evidence>
<evidence type="ECO:0000313" key="7">
    <source>
        <dbReference type="EMBL" id="GBE78938.1"/>
    </source>
</evidence>
<keyword evidence="8" id="KW-1185">Reference proteome</keyword>
<evidence type="ECO:0000256" key="6">
    <source>
        <dbReference type="SAM" id="MobiDB-lite"/>
    </source>
</evidence>
<keyword evidence="4" id="KW-0862">Zinc</keyword>
<dbReference type="PANTHER" id="PTHR46481">
    <property type="entry name" value="ZINC FINGER BED DOMAIN-CONTAINING PROTEIN 4"/>
    <property type="match status" value="1"/>
</dbReference>